<evidence type="ECO:0000256" key="11">
    <source>
        <dbReference type="ARBA" id="ARBA00063659"/>
    </source>
</evidence>
<keyword evidence="8 14" id="KW-0175">Coiled coil</keyword>
<dbReference type="InterPro" id="IPR008942">
    <property type="entry name" value="ENTH_VHS"/>
</dbReference>
<dbReference type="Pfam" id="PF04818">
    <property type="entry name" value="CID"/>
    <property type="match status" value="1"/>
</dbReference>
<feature type="domain" description="CID" evidence="16">
    <location>
        <begin position="6"/>
        <end position="134"/>
    </location>
</feature>
<evidence type="ECO:0000256" key="6">
    <source>
        <dbReference type="ARBA" id="ARBA00022843"/>
    </source>
</evidence>
<feature type="compositionally biased region" description="Polar residues" evidence="15">
    <location>
        <begin position="1285"/>
        <end position="1298"/>
    </location>
</feature>
<dbReference type="Pfam" id="PF11526">
    <property type="entry name" value="Pfc11_Clp1_ID"/>
    <property type="match status" value="1"/>
</dbReference>
<feature type="compositionally biased region" description="Basic and acidic residues" evidence="15">
    <location>
        <begin position="316"/>
        <end position="343"/>
    </location>
</feature>
<protein>
    <recommendedName>
        <fullName evidence="12">Pre-mRNA cleavage complex 2 protein Pcf11</fullName>
    </recommendedName>
    <alternativeName>
        <fullName evidence="13">Pre-mRNA cleavage complex II protein Pcf11</fullName>
    </alternativeName>
</protein>
<feature type="region of interest" description="Disordered" evidence="15">
    <location>
        <begin position="235"/>
        <end position="614"/>
    </location>
</feature>
<dbReference type="PANTHER" id="PTHR15921">
    <property type="entry name" value="PRE-MRNA CLEAVAGE COMPLEX II"/>
    <property type="match status" value="1"/>
</dbReference>
<dbReference type="FunFam" id="1.25.40.90:FF:000015">
    <property type="entry name" value="Pre-mRNA cleavage complex 2 protein Pcf11"/>
    <property type="match status" value="1"/>
</dbReference>
<dbReference type="Pfam" id="PF20845">
    <property type="entry name" value="Pcf11_helical"/>
    <property type="match status" value="1"/>
</dbReference>
<feature type="compositionally biased region" description="Basic residues" evidence="15">
    <location>
        <begin position="451"/>
        <end position="463"/>
    </location>
</feature>
<feature type="compositionally biased region" description="Basic and acidic residues" evidence="15">
    <location>
        <begin position="430"/>
        <end position="443"/>
    </location>
</feature>
<gene>
    <name evidence="17" type="ORF">Q5P01_019002</name>
</gene>
<keyword evidence="4" id="KW-0597">Phosphoprotein</keyword>
<comment type="function">
    <text evidence="10">Component of pre-mRNA cleavage complex II, which promotes transcription termination by RNA polymerase II.</text>
</comment>
<dbReference type="GO" id="GO:0006369">
    <property type="term" value="P:termination of RNA polymerase II transcription"/>
    <property type="evidence" value="ECO:0007669"/>
    <property type="project" value="InterPro"/>
</dbReference>
<keyword evidence="6" id="KW-0832">Ubl conjugation</keyword>
<feature type="compositionally biased region" description="Basic and acidic residues" evidence="15">
    <location>
        <begin position="660"/>
        <end position="669"/>
    </location>
</feature>
<evidence type="ECO:0000256" key="5">
    <source>
        <dbReference type="ARBA" id="ARBA00022664"/>
    </source>
</evidence>
<feature type="compositionally biased region" description="Basic and acidic residues" evidence="15">
    <location>
        <begin position="758"/>
        <end position="774"/>
    </location>
</feature>
<keyword evidence="2" id="KW-0488">Methylation</keyword>
<dbReference type="SUPFAM" id="SSF48464">
    <property type="entry name" value="ENTH/VHS domain"/>
    <property type="match status" value="1"/>
</dbReference>
<dbReference type="InterPro" id="IPR047415">
    <property type="entry name" value="Pcf11_CID"/>
</dbReference>
<dbReference type="SMART" id="SM00582">
    <property type="entry name" value="RPR"/>
    <property type="match status" value="1"/>
</dbReference>
<feature type="compositionally biased region" description="Pro residues" evidence="15">
    <location>
        <begin position="167"/>
        <end position="180"/>
    </location>
</feature>
<keyword evidence="5" id="KW-0507">mRNA processing</keyword>
<comment type="subunit">
    <text evidence="11">Associates with the phosphorylated CTD domain of POLR2A /RNA polymerase II.</text>
</comment>
<dbReference type="GO" id="GO:0031124">
    <property type="term" value="P:mRNA 3'-end processing"/>
    <property type="evidence" value="ECO:0007669"/>
    <property type="project" value="InterPro"/>
</dbReference>
<dbReference type="GO" id="GO:0003729">
    <property type="term" value="F:mRNA binding"/>
    <property type="evidence" value="ECO:0007669"/>
    <property type="project" value="InterPro"/>
</dbReference>
<evidence type="ECO:0000256" key="7">
    <source>
        <dbReference type="ARBA" id="ARBA00022990"/>
    </source>
</evidence>
<feature type="compositionally biased region" description="Basic and acidic residues" evidence="15">
    <location>
        <begin position="359"/>
        <end position="396"/>
    </location>
</feature>
<evidence type="ECO:0000256" key="2">
    <source>
        <dbReference type="ARBA" id="ARBA00022481"/>
    </source>
</evidence>
<dbReference type="PANTHER" id="PTHR15921:SF3">
    <property type="entry name" value="PRE-MRNA CLEAVAGE COMPLEX 2 PROTEIN PCF11"/>
    <property type="match status" value="1"/>
</dbReference>
<evidence type="ECO:0000256" key="1">
    <source>
        <dbReference type="ARBA" id="ARBA00004123"/>
    </source>
</evidence>
<feature type="compositionally biased region" description="Basic and acidic residues" evidence="15">
    <location>
        <begin position="402"/>
        <end position="412"/>
    </location>
</feature>
<reference evidence="17" key="1">
    <citation type="submission" date="2023-07" db="EMBL/GenBank/DDBJ databases">
        <title>Chromosome-level Genome Assembly of Striped Snakehead (Channa striata).</title>
        <authorList>
            <person name="Liu H."/>
        </authorList>
    </citation>
    <scope>NUCLEOTIDE SEQUENCE</scope>
    <source>
        <strain evidence="17">Gz</strain>
        <tissue evidence="17">Muscle</tissue>
    </source>
</reference>
<evidence type="ECO:0000256" key="9">
    <source>
        <dbReference type="ARBA" id="ARBA00023242"/>
    </source>
</evidence>
<dbReference type="Proteomes" id="UP001187415">
    <property type="component" value="Unassembled WGS sequence"/>
</dbReference>
<dbReference type="Pfam" id="PF20827">
    <property type="entry name" value="PCF11_charged"/>
    <property type="match status" value="1"/>
</dbReference>
<dbReference type="InterPro" id="IPR048830">
    <property type="entry name" value="PCF11_helical"/>
</dbReference>
<name>A0AA88SB57_CHASR</name>
<feature type="compositionally biased region" description="Basic residues" evidence="15">
    <location>
        <begin position="471"/>
        <end position="483"/>
    </location>
</feature>
<comment type="subcellular location">
    <subcellularLocation>
        <location evidence="1">Nucleus</location>
    </subcellularLocation>
</comment>
<keyword evidence="3" id="KW-1017">Isopeptide bond</keyword>
<dbReference type="InterPro" id="IPR021605">
    <property type="entry name" value="Pcf11_Clp1-ID"/>
</dbReference>
<accession>A0AA88SB57</accession>
<evidence type="ECO:0000256" key="10">
    <source>
        <dbReference type="ARBA" id="ARBA00057101"/>
    </source>
</evidence>
<feature type="region of interest" description="Disordered" evidence="15">
    <location>
        <begin position="159"/>
        <end position="194"/>
    </location>
</feature>
<organism evidence="17 18">
    <name type="scientific">Channa striata</name>
    <name type="common">Snakehead murrel</name>
    <name type="synonym">Ophicephalus striatus</name>
    <dbReference type="NCBI Taxonomy" id="64152"/>
    <lineage>
        <taxon>Eukaryota</taxon>
        <taxon>Metazoa</taxon>
        <taxon>Chordata</taxon>
        <taxon>Craniata</taxon>
        <taxon>Vertebrata</taxon>
        <taxon>Euteleostomi</taxon>
        <taxon>Actinopterygii</taxon>
        <taxon>Neopterygii</taxon>
        <taxon>Teleostei</taxon>
        <taxon>Neoteleostei</taxon>
        <taxon>Acanthomorphata</taxon>
        <taxon>Anabantaria</taxon>
        <taxon>Anabantiformes</taxon>
        <taxon>Channoidei</taxon>
        <taxon>Channidae</taxon>
        <taxon>Channa</taxon>
    </lineage>
</organism>
<dbReference type="GO" id="GO:0005849">
    <property type="term" value="C:mRNA cleavage factor complex"/>
    <property type="evidence" value="ECO:0007669"/>
    <property type="project" value="InterPro"/>
</dbReference>
<sequence length="1561" mass="175240">MDDNAAREDACREYQSSLEDLTFNSKPHINMLTILAEENINFAKDIVAIIEAQITKAPSTEKLPVLYLVDSIVKNVGGEYLAVFAKNLITSFICVFEKVDENTRKSLFKLRSTWDDVFSLKKLYSLDVRVNALDPAWPIKPLPPTVNASIHVNPKFLKQSEEVSSPQPAPTPAPAPPPVAAPSQPTAAVSPSSLTQEQLIRQQLLAKQKQLLELQQKKIELELEQTKAQLAGGFMLPSQTPVSSPATPSSAQKLTSQTSPVVRPSILPPQAQTDTKPSTRDPRLNRSAHPAVSQPKEHPAGKKDNPPTTGSPVLTPEKRLPEKNTRPEKTKTQRKEPLEEKPKSKSPSPLAKSVQSKNKQVETEGQKSADSTKKDPRLRKRTQDKTGEVKDDELKEKKRCSDKKERGEETVRGAEPQRFNKGKLVNGSVAKHDREQSAEKVEFKAGGNARTHARKRTRSRSRSRSPILSSPKRKDRRSPKGRPRSSSLSPSPSHKPGKLRRPHTDDPQHVKPGRDDRLVPKKNQSENRRSKRPVEDRHSETRDSHSPRSHDGGGKEIKEAPHRWRSGWEENKHLKLSEDSHVKPGPQRHKTYGTPTRPTTPRTPKHRLSVDANLQIPDLLNSASKKDLLRRASKSLESGEISQEEFLNMAHKIKNFFQYQEEKQQHSENWDDSSNFPVKKQPLLTKAPSPLPRPHDSMDAAELSYYEHKSKLRKTQVTHRAAGEEWDAEESPEDVDESRQGENTGGSQNASHKYTRVPLDRPGDRRSKDCEESRPPLAPMIEDYNHGKEFPNLKSLQGLRFRRRADPRESNEREWNSPLTERQRYEDHEEQKSSYDAPRRYAPHPDPRRLEGPAPSGTIVHRNCPSPAGLDTATPRFERERLSPLHQKDSAEMSPIPRFESPNSEHSDDGPINLDVVPPHLPPKSILKVPPRAGPLSSVRQHSNSPGHTPPHDGGHPPSRYEGPGHMGPSRLHPQGWYDDSSRFEGPRSQGPGRFEGGSLPHHNIPERFDGPGQCEGPHISHGPIRGGPGRFDGPIGQQAPVRFVGQGPGPGHFEAPMQRFEPPRHFDNSLAPGPIGFQQQRPMRYEGPPNQMGPMRFEGPSRFEGPGQPGPRYDMPNVSNQGGPSRFDGPPGQQGPPRFAPQHNLQPQMRPLGPPLYDNPMAPQQNFNVPPQHFQEPMNPQFSAGPMTFPGQPNMQQSSNFNMVPAPQFSQSAPAPFYNPAAPAVSIQQPVNIMGNMNQPFLPQNPVPFTSQAPQVAPENHLAQVDVNDLLSKLISTGIIKASQPDTTQTTEPTSLASVAAPAEEEEEEEQEVEEEEIPDLTSFSIDDMKQRYESVVTKLYSGNQCCLCSMRFTTAQTDMYADHLDWHFRQNHAGKVASKKVTHRRWYYSLTDWIEFEEIADLEERAKSQFFEKENEEEVQKNQAAAKEKEFQSVRATKDQVGESCEICQEPFETYWVEEEEDWFLKNAVRVDDKNFHPSCFEDYKNTCLDVTPSPNKVLTDHPLSAFMKTEEDGGASCSMAPDASVKQEVESDAVKLPEVVKEEEQEVLTERVQSEEKL</sequence>
<feature type="compositionally biased region" description="Low complexity" evidence="15">
    <location>
        <begin position="237"/>
        <end position="252"/>
    </location>
</feature>
<dbReference type="Pfam" id="PF23228">
    <property type="entry name" value="zf_PCFS4"/>
    <property type="match status" value="1"/>
</dbReference>
<evidence type="ECO:0000256" key="4">
    <source>
        <dbReference type="ARBA" id="ARBA00022553"/>
    </source>
</evidence>
<keyword evidence="18" id="KW-1185">Reference proteome</keyword>
<feature type="compositionally biased region" description="Acidic residues" evidence="15">
    <location>
        <begin position="1304"/>
        <end position="1319"/>
    </location>
</feature>
<keyword evidence="9" id="KW-0539">Nucleus</keyword>
<dbReference type="GO" id="GO:0000993">
    <property type="term" value="F:RNA polymerase II complex binding"/>
    <property type="evidence" value="ECO:0007669"/>
    <property type="project" value="InterPro"/>
</dbReference>
<evidence type="ECO:0000256" key="13">
    <source>
        <dbReference type="ARBA" id="ARBA00083113"/>
    </source>
</evidence>
<keyword evidence="7" id="KW-0007">Acetylation</keyword>
<evidence type="ECO:0000259" key="16">
    <source>
        <dbReference type="PROSITE" id="PS51391"/>
    </source>
</evidence>
<evidence type="ECO:0000313" key="18">
    <source>
        <dbReference type="Proteomes" id="UP001187415"/>
    </source>
</evidence>
<feature type="compositionally biased region" description="Basic and acidic residues" evidence="15">
    <location>
        <begin position="502"/>
        <end position="582"/>
    </location>
</feature>
<comment type="caution">
    <text evidence="17">The sequence shown here is derived from an EMBL/GenBank/DDBJ whole genome shotgun (WGS) entry which is preliminary data.</text>
</comment>
<dbReference type="InterPro" id="IPR006569">
    <property type="entry name" value="CID_dom"/>
</dbReference>
<feature type="compositionally biased region" description="Polar residues" evidence="15">
    <location>
        <begin position="741"/>
        <end position="752"/>
    </location>
</feature>
<dbReference type="EMBL" id="JAUPFM010000015">
    <property type="protein sequence ID" value="KAK2827968.1"/>
    <property type="molecule type" value="Genomic_DNA"/>
</dbReference>
<feature type="compositionally biased region" description="Basic and acidic residues" evidence="15">
    <location>
        <begin position="804"/>
        <end position="851"/>
    </location>
</feature>
<feature type="region of interest" description="Disordered" evidence="15">
    <location>
        <begin position="658"/>
        <end position="1031"/>
    </location>
</feature>
<feature type="compositionally biased region" description="Low complexity" evidence="15">
    <location>
        <begin position="484"/>
        <end position="494"/>
    </location>
</feature>
<feature type="region of interest" description="Disordered" evidence="15">
    <location>
        <begin position="1097"/>
        <end position="1149"/>
    </location>
</feature>
<evidence type="ECO:0000256" key="8">
    <source>
        <dbReference type="ARBA" id="ARBA00023054"/>
    </source>
</evidence>
<evidence type="ECO:0000256" key="14">
    <source>
        <dbReference type="SAM" id="Coils"/>
    </source>
</evidence>
<evidence type="ECO:0000256" key="12">
    <source>
        <dbReference type="ARBA" id="ARBA00068814"/>
    </source>
</evidence>
<dbReference type="CDD" id="cd16982">
    <property type="entry name" value="CID_Pcf11"/>
    <property type="match status" value="1"/>
</dbReference>
<dbReference type="GO" id="GO:0005737">
    <property type="term" value="C:cytoplasm"/>
    <property type="evidence" value="ECO:0007669"/>
    <property type="project" value="TreeGrafter"/>
</dbReference>
<dbReference type="PROSITE" id="PS51391">
    <property type="entry name" value="CID"/>
    <property type="match status" value="1"/>
</dbReference>
<feature type="region of interest" description="Disordered" evidence="15">
    <location>
        <begin position="1284"/>
        <end position="1319"/>
    </location>
</feature>
<feature type="compositionally biased region" description="Basic and acidic residues" evidence="15">
    <location>
        <begin position="295"/>
        <end position="305"/>
    </location>
</feature>
<evidence type="ECO:0000256" key="3">
    <source>
        <dbReference type="ARBA" id="ARBA00022499"/>
    </source>
</evidence>
<dbReference type="InterPro" id="IPR045154">
    <property type="entry name" value="PCF11-like"/>
</dbReference>
<feature type="coiled-coil region" evidence="14">
    <location>
        <begin position="204"/>
        <end position="231"/>
    </location>
</feature>
<evidence type="ECO:0000313" key="17">
    <source>
        <dbReference type="EMBL" id="KAK2827968.1"/>
    </source>
</evidence>
<evidence type="ECO:0000256" key="15">
    <source>
        <dbReference type="SAM" id="MobiDB-lite"/>
    </source>
</evidence>
<feature type="compositionally biased region" description="Acidic residues" evidence="15">
    <location>
        <begin position="724"/>
        <end position="736"/>
    </location>
</feature>
<feature type="compositionally biased region" description="Low complexity" evidence="15">
    <location>
        <begin position="181"/>
        <end position="194"/>
    </location>
</feature>
<feature type="compositionally biased region" description="Basic and acidic residues" evidence="15">
    <location>
        <begin position="876"/>
        <end position="891"/>
    </location>
</feature>
<dbReference type="Gene3D" id="1.25.40.90">
    <property type="match status" value="1"/>
</dbReference>
<dbReference type="InterPro" id="IPR048832">
    <property type="entry name" value="PCF11_charged"/>
</dbReference>
<proteinExistence type="predicted"/>
<dbReference type="InterPro" id="IPR057242">
    <property type="entry name" value="PCFS4-like"/>
</dbReference>